<evidence type="ECO:0000313" key="4">
    <source>
        <dbReference type="Proteomes" id="UP001642484"/>
    </source>
</evidence>
<reference evidence="3 4" key="1">
    <citation type="submission" date="2024-02" db="EMBL/GenBank/DDBJ databases">
        <authorList>
            <person name="Chen Y."/>
            <person name="Shah S."/>
            <person name="Dougan E. K."/>
            <person name="Thang M."/>
            <person name="Chan C."/>
        </authorList>
    </citation>
    <scope>NUCLEOTIDE SEQUENCE [LARGE SCALE GENOMIC DNA]</scope>
</reference>
<dbReference type="EMBL" id="CAXAMN010026259">
    <property type="protein sequence ID" value="CAK9101689.1"/>
    <property type="molecule type" value="Genomic_DNA"/>
</dbReference>
<evidence type="ECO:0000259" key="2">
    <source>
        <dbReference type="PROSITE" id="PS51388"/>
    </source>
</evidence>
<keyword evidence="4" id="KW-1185">Reference proteome</keyword>
<feature type="region of interest" description="Disordered" evidence="1">
    <location>
        <begin position="281"/>
        <end position="302"/>
    </location>
</feature>
<feature type="compositionally biased region" description="Low complexity" evidence="1">
    <location>
        <begin position="451"/>
        <end position="497"/>
    </location>
</feature>
<comment type="caution">
    <text evidence="3">The sequence shown here is derived from an EMBL/GenBank/DDBJ whole genome shotgun (WGS) entry which is preliminary data.</text>
</comment>
<feature type="compositionally biased region" description="Basic and acidic residues" evidence="1">
    <location>
        <begin position="293"/>
        <end position="302"/>
    </location>
</feature>
<accession>A0ABP0RNQ4</accession>
<dbReference type="Pfam" id="PF01031">
    <property type="entry name" value="Dynamin_M"/>
    <property type="match status" value="1"/>
</dbReference>
<dbReference type="InterPro" id="IPR027417">
    <property type="entry name" value="P-loop_NTPase"/>
</dbReference>
<feature type="compositionally biased region" description="Basic and acidic residues" evidence="1">
    <location>
        <begin position="512"/>
        <end position="525"/>
    </location>
</feature>
<evidence type="ECO:0000256" key="1">
    <source>
        <dbReference type="SAM" id="MobiDB-lite"/>
    </source>
</evidence>
<sequence length="525" mass="58984">MRSQQDIVNKKPVKDSLKDEKAWFENHRVYNKLPPGLVGTPVLIDKLTQILFKHIRRFLPEIKKEINEKRRSVQDRLDELGEGVPVDTAERVQVMWTLVTDYCDMFKNTIRGKYDRKLQRYLVNLGSQGGNTSGGNKIRTIMNDFLVDFCETKITSEMTDDDIDRAIRLHEGDSLPGFPSPDTFEFLALPHLQKLAIPSVECVHDISSALDVLAQRMAHAVFRRFPKMAEAVLTMTQNIIQEQKDEARRIVEEQVACYIGYLFTNDPEYLTQHGSMEPMYKNQQPAKPAPPVEEEKPKEPGMAEKTLNQVKDGSRAAYQSVSTFLKKDTASERRQPRYSGPFVQEIRKRLDSYFEVTVRSVRDSVPKAIGFYLVRAVQEKLQFELLSALNKPDKLSEMLGEPPHIMEERRTLHNQLQVLQKASAVLTRDPTLAAIAFEAEEEEPLPPTKPAQPKATPAYAQPSPAVPAVSKAPVVSTATVSATPAARPAVTAAPKPASVFGGTPAPTGRNPLFDDAKPQQKNLFD</sequence>
<name>A0ABP0RNQ4_9DINO</name>
<protein>
    <recommendedName>
        <fullName evidence="2">GED domain-containing protein</fullName>
    </recommendedName>
</protein>
<feature type="domain" description="GED" evidence="2">
    <location>
        <begin position="343"/>
        <end position="434"/>
    </location>
</feature>
<dbReference type="PANTHER" id="PTHR11566:SF233">
    <property type="entry name" value="CHROMOSOME UNDETERMINED SCAFFOLD_59, WHOLE GENOME SHOTGUN SEQUENCE"/>
    <property type="match status" value="1"/>
</dbReference>
<dbReference type="Gene3D" id="3.40.50.300">
    <property type="entry name" value="P-loop containing nucleotide triphosphate hydrolases"/>
    <property type="match status" value="1"/>
</dbReference>
<dbReference type="Proteomes" id="UP001642484">
    <property type="component" value="Unassembled WGS sequence"/>
</dbReference>
<dbReference type="PANTHER" id="PTHR11566">
    <property type="entry name" value="DYNAMIN"/>
    <property type="match status" value="1"/>
</dbReference>
<organism evidence="3 4">
    <name type="scientific">Durusdinium trenchii</name>
    <dbReference type="NCBI Taxonomy" id="1381693"/>
    <lineage>
        <taxon>Eukaryota</taxon>
        <taxon>Sar</taxon>
        <taxon>Alveolata</taxon>
        <taxon>Dinophyceae</taxon>
        <taxon>Suessiales</taxon>
        <taxon>Symbiodiniaceae</taxon>
        <taxon>Durusdinium</taxon>
    </lineage>
</organism>
<dbReference type="SMART" id="SM00302">
    <property type="entry name" value="GED"/>
    <property type="match status" value="1"/>
</dbReference>
<feature type="region of interest" description="Disordered" evidence="1">
    <location>
        <begin position="439"/>
        <end position="525"/>
    </location>
</feature>
<proteinExistence type="predicted"/>
<gene>
    <name evidence="3" type="ORF">CCMP2556_LOCUS47929</name>
</gene>
<dbReference type="InterPro" id="IPR000375">
    <property type="entry name" value="Dynamin_stalk"/>
</dbReference>
<dbReference type="SUPFAM" id="SSF52540">
    <property type="entry name" value="P-loop containing nucleoside triphosphate hydrolases"/>
    <property type="match status" value="1"/>
</dbReference>
<evidence type="ECO:0000313" key="3">
    <source>
        <dbReference type="EMBL" id="CAK9101689.1"/>
    </source>
</evidence>
<dbReference type="InterPro" id="IPR003130">
    <property type="entry name" value="GED"/>
</dbReference>
<dbReference type="InterPro" id="IPR022812">
    <property type="entry name" value="Dynamin"/>
</dbReference>
<dbReference type="Pfam" id="PF02212">
    <property type="entry name" value="GED"/>
    <property type="match status" value="1"/>
</dbReference>
<dbReference type="InterPro" id="IPR020850">
    <property type="entry name" value="GED_dom"/>
</dbReference>
<dbReference type="PROSITE" id="PS51388">
    <property type="entry name" value="GED"/>
    <property type="match status" value="1"/>
</dbReference>
<dbReference type="Gene3D" id="1.20.120.1240">
    <property type="entry name" value="Dynamin, middle domain"/>
    <property type="match status" value="1"/>
</dbReference>